<evidence type="ECO:0000313" key="12">
    <source>
        <dbReference type="Proteomes" id="UP000254232"/>
    </source>
</evidence>
<reference evidence="11 12" key="1">
    <citation type="submission" date="2018-06" db="EMBL/GenBank/DDBJ databases">
        <authorList>
            <consortium name="Pathogen Informatics"/>
            <person name="Doyle S."/>
        </authorList>
    </citation>
    <scope>NUCLEOTIDE SEQUENCE [LARGE SCALE GENOMIC DNA]</scope>
    <source>
        <strain evidence="11 12">NCTC11413</strain>
    </source>
</reference>
<evidence type="ECO:0000259" key="10">
    <source>
        <dbReference type="Pfam" id="PF04290"/>
    </source>
</evidence>
<comment type="function">
    <text evidence="9">Part of the tripartite ATP-independent periplasmic (TRAP) transport system.</text>
</comment>
<dbReference type="GO" id="GO:0015740">
    <property type="term" value="P:C4-dicarboxylate transport"/>
    <property type="evidence" value="ECO:0007669"/>
    <property type="project" value="TreeGrafter"/>
</dbReference>
<evidence type="ECO:0000256" key="3">
    <source>
        <dbReference type="ARBA" id="ARBA00022475"/>
    </source>
</evidence>
<sequence>MLKILIFLDNFIAKLERKIIILLILAMIFILFAQVILRYFFSNPIFWAEDVAVQLLAAITCIGVSYLIYKNEMVKVDFLLLLLPQSMLSFTQKAIYLIGFITLSIICWYADDWIIRPENQVAISPTTGFLKWYNYLFMITCFHLMTLHLFVKMLSTIESANQIEED</sequence>
<dbReference type="Pfam" id="PF04290">
    <property type="entry name" value="DctQ"/>
    <property type="match status" value="1"/>
</dbReference>
<dbReference type="GO" id="GO:0005886">
    <property type="term" value="C:plasma membrane"/>
    <property type="evidence" value="ECO:0007669"/>
    <property type="project" value="UniProtKB-SubCell"/>
</dbReference>
<keyword evidence="3" id="KW-1003">Cell membrane</keyword>
<comment type="subcellular location">
    <subcellularLocation>
        <location evidence="1 9">Cell inner membrane</location>
        <topology evidence="1 9">Multi-pass membrane protein</topology>
    </subcellularLocation>
</comment>
<dbReference type="InterPro" id="IPR007387">
    <property type="entry name" value="TRAP_DctQ"/>
</dbReference>
<evidence type="ECO:0000256" key="1">
    <source>
        <dbReference type="ARBA" id="ARBA00004429"/>
    </source>
</evidence>
<feature type="transmembrane region" description="Helical" evidence="9">
    <location>
        <begin position="90"/>
        <end position="110"/>
    </location>
</feature>
<feature type="transmembrane region" description="Helical" evidence="9">
    <location>
        <begin position="20"/>
        <end position="40"/>
    </location>
</feature>
<gene>
    <name evidence="11" type="primary">siaT_2</name>
    <name evidence="11" type="ORF">NCTC11413_00261</name>
</gene>
<keyword evidence="5 9" id="KW-0812">Transmembrane</keyword>
<keyword evidence="4 9" id="KW-0997">Cell inner membrane</keyword>
<dbReference type="RefSeq" id="WP_018346868.1">
    <property type="nucleotide sequence ID" value="NZ_UGGZ01000001.1"/>
</dbReference>
<comment type="subunit">
    <text evidence="9">The complex comprises the extracytoplasmic solute receptor protein and the two transmembrane proteins.</text>
</comment>
<evidence type="ECO:0000256" key="8">
    <source>
        <dbReference type="ARBA" id="ARBA00038436"/>
    </source>
</evidence>
<dbReference type="GO" id="GO:0022857">
    <property type="term" value="F:transmembrane transporter activity"/>
    <property type="evidence" value="ECO:0007669"/>
    <property type="project" value="UniProtKB-UniRule"/>
</dbReference>
<organism evidence="11 12">
    <name type="scientific">Gallibacterium anatis</name>
    <dbReference type="NCBI Taxonomy" id="750"/>
    <lineage>
        <taxon>Bacteria</taxon>
        <taxon>Pseudomonadati</taxon>
        <taxon>Pseudomonadota</taxon>
        <taxon>Gammaproteobacteria</taxon>
        <taxon>Pasteurellales</taxon>
        <taxon>Pasteurellaceae</taxon>
        <taxon>Gallibacterium</taxon>
    </lineage>
</organism>
<feature type="transmembrane region" description="Helical" evidence="9">
    <location>
        <begin position="132"/>
        <end position="151"/>
    </location>
</feature>
<feature type="transmembrane region" description="Helical" evidence="9">
    <location>
        <begin position="52"/>
        <end position="69"/>
    </location>
</feature>
<evidence type="ECO:0000313" key="11">
    <source>
        <dbReference type="EMBL" id="STO37171.1"/>
    </source>
</evidence>
<dbReference type="PANTHER" id="PTHR35011">
    <property type="entry name" value="2,3-DIKETO-L-GULONATE TRAP TRANSPORTER SMALL PERMEASE PROTEIN YIAM"/>
    <property type="match status" value="1"/>
</dbReference>
<evidence type="ECO:0000256" key="2">
    <source>
        <dbReference type="ARBA" id="ARBA00022448"/>
    </source>
</evidence>
<keyword evidence="2 9" id="KW-0813">Transport</keyword>
<dbReference type="GeneID" id="77264481"/>
<dbReference type="PANTHER" id="PTHR35011:SF2">
    <property type="entry name" value="2,3-DIKETO-L-GULONATE TRAP TRANSPORTER SMALL PERMEASE PROTEIN YIAM"/>
    <property type="match status" value="1"/>
</dbReference>
<evidence type="ECO:0000256" key="4">
    <source>
        <dbReference type="ARBA" id="ARBA00022519"/>
    </source>
</evidence>
<comment type="similarity">
    <text evidence="8 9">Belongs to the TRAP transporter small permease family.</text>
</comment>
<keyword evidence="6 9" id="KW-1133">Transmembrane helix</keyword>
<proteinExistence type="inferred from homology"/>
<evidence type="ECO:0000256" key="6">
    <source>
        <dbReference type="ARBA" id="ARBA00022989"/>
    </source>
</evidence>
<name>A0A377H3S7_9PAST</name>
<dbReference type="AlphaFoldDB" id="A0A377H3S7"/>
<dbReference type="InterPro" id="IPR055348">
    <property type="entry name" value="DctQ"/>
</dbReference>
<dbReference type="EMBL" id="UGGZ01000001">
    <property type="protein sequence ID" value="STO37171.1"/>
    <property type="molecule type" value="Genomic_DNA"/>
</dbReference>
<keyword evidence="7 9" id="KW-0472">Membrane</keyword>
<protein>
    <recommendedName>
        <fullName evidence="9">TRAP transporter small permease protein</fullName>
    </recommendedName>
</protein>
<dbReference type="Proteomes" id="UP000254232">
    <property type="component" value="Unassembled WGS sequence"/>
</dbReference>
<feature type="domain" description="Tripartite ATP-independent periplasmic transporters DctQ component" evidence="10">
    <location>
        <begin position="27"/>
        <end position="157"/>
    </location>
</feature>
<evidence type="ECO:0000256" key="5">
    <source>
        <dbReference type="ARBA" id="ARBA00022692"/>
    </source>
</evidence>
<evidence type="ECO:0000256" key="7">
    <source>
        <dbReference type="ARBA" id="ARBA00023136"/>
    </source>
</evidence>
<evidence type="ECO:0000256" key="9">
    <source>
        <dbReference type="RuleBase" id="RU369079"/>
    </source>
</evidence>
<accession>A0A377H3S7</accession>